<dbReference type="PANTHER" id="PTHR43053">
    <property type="entry name" value="GLYCOSIDASE FAMILY 31"/>
    <property type="match status" value="1"/>
</dbReference>
<name>A0A5N6C4F6_9ACTN</name>
<comment type="caution">
    <text evidence="4">The sequence shown here is derived from an EMBL/GenBank/DDBJ whole genome shotgun (WGS) entry which is preliminary data.</text>
</comment>
<dbReference type="EMBL" id="VDMA02000001">
    <property type="protein sequence ID" value="KAB8187637.1"/>
    <property type="molecule type" value="Genomic_DNA"/>
</dbReference>
<reference evidence="4 5" key="1">
    <citation type="submission" date="2019-10" db="EMBL/GenBank/DDBJ databases">
        <title>Nonomuraea sp. nov., isolated from Phyllanthus amarus.</title>
        <authorList>
            <person name="Klykleung N."/>
            <person name="Tanasupawat S."/>
        </authorList>
    </citation>
    <scope>NUCLEOTIDE SEQUENCE [LARGE SCALE GENOMIC DNA]</scope>
    <source>
        <strain evidence="4 5">CR1-09</strain>
    </source>
</reference>
<keyword evidence="1" id="KW-0378">Hydrolase</keyword>
<feature type="compositionally biased region" description="Basic residues" evidence="3">
    <location>
        <begin position="23"/>
        <end position="33"/>
    </location>
</feature>
<accession>A0A5N6C4F6</accession>
<dbReference type="GO" id="GO:0016052">
    <property type="term" value="P:carbohydrate catabolic process"/>
    <property type="evidence" value="ECO:0007669"/>
    <property type="project" value="InterPro"/>
</dbReference>
<dbReference type="InterPro" id="IPR013785">
    <property type="entry name" value="Aldolase_TIM"/>
</dbReference>
<dbReference type="Gene3D" id="3.20.20.70">
    <property type="entry name" value="Aldolase class I"/>
    <property type="match status" value="1"/>
</dbReference>
<dbReference type="InterPro" id="IPR050985">
    <property type="entry name" value="Alpha-glycosidase_related"/>
</dbReference>
<gene>
    <name evidence="4" type="ORF">FH610_000175</name>
</gene>
<evidence type="ECO:0000256" key="3">
    <source>
        <dbReference type="SAM" id="MobiDB-lite"/>
    </source>
</evidence>
<evidence type="ECO:0000256" key="2">
    <source>
        <dbReference type="ARBA" id="ARBA00023295"/>
    </source>
</evidence>
<keyword evidence="2" id="KW-0326">Glycosidase</keyword>
<dbReference type="CDD" id="cd14791">
    <property type="entry name" value="GH36"/>
    <property type="match status" value="1"/>
</dbReference>
<protein>
    <submittedName>
        <fullName evidence="4">Alpha-galactosidase</fullName>
    </submittedName>
</protein>
<evidence type="ECO:0000313" key="5">
    <source>
        <dbReference type="Proteomes" id="UP000313066"/>
    </source>
</evidence>
<dbReference type="PANTHER" id="PTHR43053:SF3">
    <property type="entry name" value="ALPHA-GALACTOSIDASE C-RELATED"/>
    <property type="match status" value="1"/>
</dbReference>
<dbReference type="Pfam" id="PF02065">
    <property type="entry name" value="Melibiase"/>
    <property type="match status" value="1"/>
</dbReference>
<dbReference type="InterPro" id="IPR017853">
    <property type="entry name" value="GH"/>
</dbReference>
<sequence>MQGTTPGLPPPRPFSSRGSPSRPARRHDRRRTRLDRQETQVNSRHTETSLVWGHSALRVVIAISPDGVVSIRELGAGDPGPRPPAQPLVEVLTAGQGRARASHRFSDTAVGRRFTYVGAEQVRDGQWHELRVTLRDEQTGLEAHAHLRSAEGVPAVQSWTTIANRGTAEAVVLGVTSFAAGFPAGSAGGLQVVRADSEWLGESRWRVRPLREEMADLNLPLHGQDGRGRLAVTSTGTWSTGQHLPTAGLLDPDSGRAWLWQVEHNGPWRWEVGERRDGAYVALLGPTDIDHQWHTVLAPGESFTTVPASVAVSSGGPHGASGRLHDVFGGLHASGASRGASDALPGAAAALTAHRRALVRPHQDLARLPVVFNDYMNTLMGDPTTAKLIPLIDAAAEAGAEVFCVDAGWYDDDGDWWDSVGEWQPSQTRFPGGIEEVLSHIRGRGMVPGLWLEPEVIGVRSPMADKLPAEAFLQRGGTRIVEHGRYHLDLRHPAAVAHLDEVVDRLVEQLGVGYFKLDYNIDPGAGTDVDAASPGAGLLACNRAHLAWLEAVLDRHPDLILENCASGAMRMDYALLSRMQLQSTSDQQDPLLYPPIAVAAPLSVLPEQSASWAYPQPYMDDERVAYSLCTGMLGRLYLSGHLPTMTGAQRQAVRAAVAAYRDIRTDLAAAVPVWPLGLPGWADPWLSLGLTTPDHTYVGVWCRADERATASLSLPHLAGRRIDVEVVYPRHLPAWDGEWDQETGRLVLTKPVSGPSARIFRISPVS</sequence>
<dbReference type="AlphaFoldDB" id="A0A5N6C4F6"/>
<dbReference type="SUPFAM" id="SSF51445">
    <property type="entry name" value="(Trans)glycosidases"/>
    <property type="match status" value="1"/>
</dbReference>
<evidence type="ECO:0000256" key="1">
    <source>
        <dbReference type="ARBA" id="ARBA00022801"/>
    </source>
</evidence>
<dbReference type="InterPro" id="IPR038417">
    <property type="entry name" value="Alpga-gal_N_sf"/>
</dbReference>
<organism evidence="4 5">
    <name type="scientific">Microbispora catharanthi</name>
    <dbReference type="NCBI Taxonomy" id="1712871"/>
    <lineage>
        <taxon>Bacteria</taxon>
        <taxon>Bacillati</taxon>
        <taxon>Actinomycetota</taxon>
        <taxon>Actinomycetes</taxon>
        <taxon>Streptosporangiales</taxon>
        <taxon>Streptosporangiaceae</taxon>
        <taxon>Microbispora</taxon>
    </lineage>
</organism>
<dbReference type="GO" id="GO:0004557">
    <property type="term" value="F:alpha-galactosidase activity"/>
    <property type="evidence" value="ECO:0007669"/>
    <property type="project" value="InterPro"/>
</dbReference>
<keyword evidence="5" id="KW-1185">Reference proteome</keyword>
<feature type="region of interest" description="Disordered" evidence="3">
    <location>
        <begin position="1"/>
        <end position="46"/>
    </location>
</feature>
<dbReference type="InterPro" id="IPR002252">
    <property type="entry name" value="Glyco_hydro_36"/>
</dbReference>
<dbReference type="Proteomes" id="UP000313066">
    <property type="component" value="Unassembled WGS sequence"/>
</dbReference>
<dbReference type="Gene3D" id="2.70.98.60">
    <property type="entry name" value="alpha-galactosidase from lactobacil brevis"/>
    <property type="match status" value="1"/>
</dbReference>
<proteinExistence type="predicted"/>
<evidence type="ECO:0000313" key="4">
    <source>
        <dbReference type="EMBL" id="KAB8187637.1"/>
    </source>
</evidence>